<keyword evidence="2" id="KW-1185">Reference proteome</keyword>
<dbReference type="Pfam" id="PF20060">
    <property type="entry name" value="DUF6459"/>
    <property type="match status" value="1"/>
</dbReference>
<protein>
    <submittedName>
        <fullName evidence="1">Uncharacterized protein</fullName>
    </submittedName>
</protein>
<evidence type="ECO:0000313" key="2">
    <source>
        <dbReference type="Proteomes" id="UP001500449"/>
    </source>
</evidence>
<dbReference type="RefSeq" id="WP_344420551.1">
    <property type="nucleotide sequence ID" value="NZ_BAAAQK010000018.1"/>
</dbReference>
<reference evidence="1 2" key="1">
    <citation type="journal article" date="2019" name="Int. J. Syst. Evol. Microbiol.">
        <title>The Global Catalogue of Microorganisms (GCM) 10K type strain sequencing project: providing services to taxonomists for standard genome sequencing and annotation.</title>
        <authorList>
            <consortium name="The Broad Institute Genomics Platform"/>
            <consortium name="The Broad Institute Genome Sequencing Center for Infectious Disease"/>
            <person name="Wu L."/>
            <person name="Ma J."/>
        </authorList>
    </citation>
    <scope>NUCLEOTIDE SEQUENCE [LARGE SCALE GENOMIC DNA]</scope>
    <source>
        <strain evidence="1 2">JCM 16009</strain>
    </source>
</reference>
<proteinExistence type="predicted"/>
<gene>
    <name evidence="1" type="ORF">GCM10009836_45540</name>
</gene>
<organism evidence="1 2">
    <name type="scientific">Pseudonocardia ailaonensis</name>
    <dbReference type="NCBI Taxonomy" id="367279"/>
    <lineage>
        <taxon>Bacteria</taxon>
        <taxon>Bacillati</taxon>
        <taxon>Actinomycetota</taxon>
        <taxon>Actinomycetes</taxon>
        <taxon>Pseudonocardiales</taxon>
        <taxon>Pseudonocardiaceae</taxon>
        <taxon>Pseudonocardia</taxon>
    </lineage>
</organism>
<evidence type="ECO:0000313" key="1">
    <source>
        <dbReference type="EMBL" id="GAA1860288.1"/>
    </source>
</evidence>
<sequence length="188" mass="20203">MTVTQTAPEITTETSRDVLGEAVVAGRAALTRDALREQLRLPRLQTVVWDNTELLEPCPNCGHWEHLDEPAASPVGPVVADLRPDRSALLAAAWTLTLLVELLDGRRPARQVTGLVASRVLRYLAAVPAGRDGSCGGARLLSVHPRQPHEGAVEVAASLRLAGRRRAMAASFALPGVDSWVCETVRIL</sequence>
<dbReference type="Proteomes" id="UP001500449">
    <property type="component" value="Unassembled WGS sequence"/>
</dbReference>
<comment type="caution">
    <text evidence="1">The sequence shown here is derived from an EMBL/GenBank/DDBJ whole genome shotgun (WGS) entry which is preliminary data.</text>
</comment>
<accession>A0ABN2NAD4</accession>
<dbReference type="EMBL" id="BAAAQK010000018">
    <property type="protein sequence ID" value="GAA1860288.1"/>
    <property type="molecule type" value="Genomic_DNA"/>
</dbReference>
<dbReference type="InterPro" id="IPR045596">
    <property type="entry name" value="DUF6459"/>
</dbReference>
<name>A0ABN2NAD4_9PSEU</name>